<comment type="catalytic activity">
    <reaction evidence="15">
        <text>a 3-O-[N-acetyl-alpha-neuraminyl-(2-&gt;3)-beta-D-galactosyl-(1-&gt;3)-N-acetyl-alpha-D-galactosaminyl]-L-threonyl-[protein] + CMP-N-acetyl-beta-neuraminate = a 3-O-{alpha-Neu5Ac-(2-&gt;3)-beta-D-Gal-(1-&gt;3)-[alpha-Neu5Ac-(2-&gt;6)]-alpha-D-GalNAc}-L-threonyl-[protein] + CMP + H(+)</text>
        <dbReference type="Rhea" id="RHEA:81659"/>
        <dbReference type="Rhea" id="RHEA-COMP:14417"/>
        <dbReference type="Rhea" id="RHEA-COMP:16763"/>
        <dbReference type="ChEBI" id="CHEBI:15378"/>
        <dbReference type="ChEBI" id="CHEBI:57812"/>
        <dbReference type="ChEBI" id="CHEBI:60377"/>
        <dbReference type="ChEBI" id="CHEBI:139598"/>
        <dbReference type="ChEBI" id="CHEBI:156398"/>
    </reaction>
    <physiologicalReaction direction="left-to-right" evidence="15">
        <dbReference type="Rhea" id="RHEA:81660"/>
    </physiologicalReaction>
</comment>
<keyword evidence="10" id="KW-0472">Membrane</keyword>
<dbReference type="Gene3D" id="3.90.1480.20">
    <property type="entry name" value="Glycosyl transferase family 29"/>
    <property type="match status" value="1"/>
</dbReference>
<evidence type="ECO:0000256" key="1">
    <source>
        <dbReference type="ARBA" id="ARBA00004323"/>
    </source>
</evidence>
<keyword evidence="5" id="KW-0808">Transferase</keyword>
<organism evidence="17 18">
    <name type="scientific">Branchiostoma lanceolatum</name>
    <name type="common">Common lancelet</name>
    <name type="synonym">Amphioxus lanceolatum</name>
    <dbReference type="NCBI Taxonomy" id="7740"/>
    <lineage>
        <taxon>Eukaryota</taxon>
        <taxon>Metazoa</taxon>
        <taxon>Chordata</taxon>
        <taxon>Cephalochordata</taxon>
        <taxon>Leptocardii</taxon>
        <taxon>Amphioxiformes</taxon>
        <taxon>Branchiostomatidae</taxon>
        <taxon>Branchiostoma</taxon>
    </lineage>
</organism>
<keyword evidence="6" id="KW-0812">Transmembrane</keyword>
<evidence type="ECO:0000256" key="15">
    <source>
        <dbReference type="ARBA" id="ARBA00050664"/>
    </source>
</evidence>
<evidence type="ECO:0000313" key="18">
    <source>
        <dbReference type="Proteomes" id="UP000838412"/>
    </source>
</evidence>
<keyword evidence="8" id="KW-1133">Transmembrane helix</keyword>
<evidence type="ECO:0000256" key="7">
    <source>
        <dbReference type="ARBA" id="ARBA00022968"/>
    </source>
</evidence>
<dbReference type="GO" id="GO:0001665">
    <property type="term" value="F:alpha-N-acetylgalactosaminide alpha-2,6-sialyltransferase activity"/>
    <property type="evidence" value="ECO:0007669"/>
    <property type="project" value="UniProtKB-EC"/>
</dbReference>
<evidence type="ECO:0000256" key="9">
    <source>
        <dbReference type="ARBA" id="ARBA00023034"/>
    </source>
</evidence>
<evidence type="ECO:0000313" key="17">
    <source>
        <dbReference type="EMBL" id="CAH1271268.1"/>
    </source>
</evidence>
<dbReference type="EC" id="2.4.3.3" evidence="14"/>
<dbReference type="InterPro" id="IPR001675">
    <property type="entry name" value="Glyco_trans_29"/>
</dbReference>
<evidence type="ECO:0000256" key="10">
    <source>
        <dbReference type="ARBA" id="ARBA00023136"/>
    </source>
</evidence>
<comment type="catalytic activity">
    <reaction evidence="13">
        <text>a beta-D-galactosyl-(1-&gt;3)-N-acetyl-alpha-D-galactosaminyl derivative + CMP-N-acetyl-beta-neuraminate = a beta-D-galactosyl-(1-&gt;3)-[N-acetyl-alpha-neuraminyl-(2-&gt;6)]-N-acetyl-alpha-D-galactosaminyl derivative + CMP + H(+)</text>
        <dbReference type="Rhea" id="RHEA:11136"/>
        <dbReference type="ChEBI" id="CHEBI:15378"/>
        <dbReference type="ChEBI" id="CHEBI:57812"/>
        <dbReference type="ChEBI" id="CHEBI:60377"/>
        <dbReference type="ChEBI" id="CHEBI:133470"/>
        <dbReference type="ChEBI" id="CHEBI:140764"/>
        <dbReference type="EC" id="2.4.3.3"/>
    </reaction>
    <physiologicalReaction direction="left-to-right" evidence="13">
        <dbReference type="Rhea" id="RHEA:11137"/>
    </physiologicalReaction>
</comment>
<comment type="subcellular location">
    <subcellularLocation>
        <location evidence="1">Golgi apparatus membrane</location>
        <topology evidence="1">Single-pass type II membrane protein</topology>
    </subcellularLocation>
</comment>
<dbReference type="InterPro" id="IPR038578">
    <property type="entry name" value="GT29-like_sf"/>
</dbReference>
<sequence>MASRLSPDHGWSDSGVIRELARLAFGRVGWRSAESAGVRLRQPNVLKISKHSALDGGSEMGRLVFGWCSARSTSARLVFGIEVNRAYTKGYEDDVGNRTTHYVFFDRSLLRVKRGHYPVSQNTTYIFVPCKEEAYSYLQNIGAGTDKFKAPPENVRVIHPDFVRYTHFV</sequence>
<evidence type="ECO:0000256" key="3">
    <source>
        <dbReference type="ARBA" id="ARBA00006003"/>
    </source>
</evidence>
<evidence type="ECO:0000256" key="5">
    <source>
        <dbReference type="ARBA" id="ARBA00022679"/>
    </source>
</evidence>
<dbReference type="GO" id="GO:0000139">
    <property type="term" value="C:Golgi membrane"/>
    <property type="evidence" value="ECO:0007669"/>
    <property type="project" value="UniProtKB-SubCell"/>
</dbReference>
<evidence type="ECO:0000256" key="16">
    <source>
        <dbReference type="ARBA" id="ARBA00052285"/>
    </source>
</evidence>
<keyword evidence="9" id="KW-0333">Golgi apparatus</keyword>
<evidence type="ECO:0000256" key="13">
    <source>
        <dbReference type="ARBA" id="ARBA00036348"/>
    </source>
</evidence>
<comment type="pathway">
    <text evidence="2">Protein modification; protein glycosylation.</text>
</comment>
<dbReference type="EMBL" id="OV696693">
    <property type="protein sequence ID" value="CAH1271268.1"/>
    <property type="molecule type" value="Genomic_DNA"/>
</dbReference>
<gene>
    <name evidence="17" type="primary">Hypp4613</name>
    <name evidence="17" type="ORF">BLAG_LOCUS23350</name>
</gene>
<comment type="catalytic activity">
    <reaction evidence="16">
        <text>a 3-O-[N-acetyl-alpha-D-galactosaminyl]-L-threonyl-[protein] + CMP-N-acetyl-beta-neuraminate = a 3-O-[N-acetyl-alpha-neuraminosyl-(2-&gt;6)-N-acetyl-alpha-D-galactosaminyl]-L-threonyl-[protein] + CMP + H(+)</text>
        <dbReference type="Rhea" id="RHEA:81643"/>
        <dbReference type="Rhea" id="RHEA-COMP:11689"/>
        <dbReference type="Rhea" id="RHEA-COMP:19720"/>
        <dbReference type="ChEBI" id="CHEBI:15378"/>
        <dbReference type="ChEBI" id="CHEBI:57812"/>
        <dbReference type="ChEBI" id="CHEBI:60377"/>
        <dbReference type="ChEBI" id="CHEBI:87075"/>
        <dbReference type="ChEBI" id="CHEBI:231970"/>
    </reaction>
    <physiologicalReaction direction="left-to-right" evidence="16">
        <dbReference type="Rhea" id="RHEA:81644"/>
    </physiologicalReaction>
</comment>
<accession>A0A8K0EZ11</accession>
<dbReference type="PANTHER" id="PTHR45941:SF6">
    <property type="entry name" value="ALPHA-N-ACETYLGALACTOSAMINIDE ALPHA-2,6-SIALYLTRANSFERASE 2-LIKE"/>
    <property type="match status" value="1"/>
</dbReference>
<dbReference type="PANTHER" id="PTHR45941">
    <property type="entry name" value="ALPHA-N-ACETYLGALACTOSAMINIDE ALPHA-2,6-SIALYLTRANSFERASE 2-LIKE-RELATED"/>
    <property type="match status" value="1"/>
</dbReference>
<protein>
    <recommendedName>
        <fullName evidence="14">alpha-N-acetylgalactosaminide alpha-2,6-sialyltransferase</fullName>
        <ecNumber evidence="14">2.4.3.3</ecNumber>
    </recommendedName>
</protein>
<keyword evidence="4" id="KW-0328">Glycosyltransferase</keyword>
<comment type="similarity">
    <text evidence="3">Belongs to the glycosyltransferase 29 family.</text>
</comment>
<name>A0A8K0EZ11_BRALA</name>
<reference evidence="17" key="1">
    <citation type="submission" date="2022-01" db="EMBL/GenBank/DDBJ databases">
        <authorList>
            <person name="Braso-Vives M."/>
        </authorList>
    </citation>
    <scope>NUCLEOTIDE SEQUENCE</scope>
</reference>
<evidence type="ECO:0000256" key="4">
    <source>
        <dbReference type="ARBA" id="ARBA00022676"/>
    </source>
</evidence>
<dbReference type="AlphaFoldDB" id="A0A8K0EZ11"/>
<evidence type="ECO:0000256" key="11">
    <source>
        <dbReference type="ARBA" id="ARBA00023157"/>
    </source>
</evidence>
<keyword evidence="7" id="KW-0735">Signal-anchor</keyword>
<keyword evidence="11" id="KW-1015">Disulfide bond</keyword>
<evidence type="ECO:0000256" key="6">
    <source>
        <dbReference type="ARBA" id="ARBA00022692"/>
    </source>
</evidence>
<proteinExistence type="inferred from homology"/>
<evidence type="ECO:0000256" key="12">
    <source>
        <dbReference type="ARBA" id="ARBA00023180"/>
    </source>
</evidence>
<keyword evidence="18" id="KW-1185">Reference proteome</keyword>
<evidence type="ECO:0000256" key="2">
    <source>
        <dbReference type="ARBA" id="ARBA00004922"/>
    </source>
</evidence>
<dbReference type="Pfam" id="PF00777">
    <property type="entry name" value="Glyco_transf_29"/>
    <property type="match status" value="1"/>
</dbReference>
<dbReference type="Proteomes" id="UP000838412">
    <property type="component" value="Chromosome 8"/>
</dbReference>
<keyword evidence="12" id="KW-0325">Glycoprotein</keyword>
<evidence type="ECO:0000256" key="8">
    <source>
        <dbReference type="ARBA" id="ARBA00022989"/>
    </source>
</evidence>
<evidence type="ECO:0000256" key="14">
    <source>
        <dbReference type="ARBA" id="ARBA00039109"/>
    </source>
</evidence>
<dbReference type="OrthoDB" id="10264956at2759"/>